<evidence type="ECO:0000313" key="2">
    <source>
        <dbReference type="EMBL" id="KAG0142274.1"/>
    </source>
</evidence>
<protein>
    <submittedName>
        <fullName evidence="2">Uncharacterized protein</fullName>
    </submittedName>
</protein>
<feature type="region of interest" description="Disordered" evidence="1">
    <location>
        <begin position="1"/>
        <end position="29"/>
    </location>
</feature>
<feature type="non-terminal residue" evidence="2">
    <location>
        <position position="67"/>
    </location>
</feature>
<comment type="caution">
    <text evidence="2">The sequence shown here is derived from an EMBL/GenBank/DDBJ whole genome shotgun (WGS) entry which is preliminary data.</text>
</comment>
<evidence type="ECO:0000256" key="1">
    <source>
        <dbReference type="SAM" id="MobiDB-lite"/>
    </source>
</evidence>
<reference evidence="2" key="1">
    <citation type="submission" date="2013-11" db="EMBL/GenBank/DDBJ databases">
        <title>Genome sequence of the fusiform rust pathogen reveals effectors for host alternation and coevolution with pine.</title>
        <authorList>
            <consortium name="DOE Joint Genome Institute"/>
            <person name="Smith K."/>
            <person name="Pendleton A."/>
            <person name="Kubisiak T."/>
            <person name="Anderson C."/>
            <person name="Salamov A."/>
            <person name="Aerts A."/>
            <person name="Riley R."/>
            <person name="Clum A."/>
            <person name="Lindquist E."/>
            <person name="Ence D."/>
            <person name="Campbell M."/>
            <person name="Kronenberg Z."/>
            <person name="Feau N."/>
            <person name="Dhillon B."/>
            <person name="Hamelin R."/>
            <person name="Burleigh J."/>
            <person name="Smith J."/>
            <person name="Yandell M."/>
            <person name="Nelson C."/>
            <person name="Grigoriev I."/>
            <person name="Davis J."/>
        </authorList>
    </citation>
    <scope>NUCLEOTIDE SEQUENCE</scope>
    <source>
        <strain evidence="2">G11</strain>
    </source>
</reference>
<accession>A0A9P6N9V2</accession>
<organism evidence="2 3">
    <name type="scientific">Cronartium quercuum f. sp. fusiforme G11</name>
    <dbReference type="NCBI Taxonomy" id="708437"/>
    <lineage>
        <taxon>Eukaryota</taxon>
        <taxon>Fungi</taxon>
        <taxon>Dikarya</taxon>
        <taxon>Basidiomycota</taxon>
        <taxon>Pucciniomycotina</taxon>
        <taxon>Pucciniomycetes</taxon>
        <taxon>Pucciniales</taxon>
        <taxon>Coleosporiaceae</taxon>
        <taxon>Cronartium</taxon>
    </lineage>
</organism>
<gene>
    <name evidence="2" type="ORF">CROQUDRAFT_97734</name>
</gene>
<proteinExistence type="predicted"/>
<evidence type="ECO:0000313" key="3">
    <source>
        <dbReference type="Proteomes" id="UP000886653"/>
    </source>
</evidence>
<dbReference type="EMBL" id="MU167354">
    <property type="protein sequence ID" value="KAG0142274.1"/>
    <property type="molecule type" value="Genomic_DNA"/>
</dbReference>
<dbReference type="Proteomes" id="UP000886653">
    <property type="component" value="Unassembled WGS sequence"/>
</dbReference>
<dbReference type="OrthoDB" id="2502820at2759"/>
<dbReference type="AlphaFoldDB" id="A0A9P6N9V2"/>
<name>A0A9P6N9V2_9BASI</name>
<sequence length="67" mass="7469">MSTDPDPDSEKVQTVELGQTDQELSEQLPEGLDISHQPVVNEPSSVTMFPNRHLHLQLDINPTMTSN</sequence>
<keyword evidence="3" id="KW-1185">Reference proteome</keyword>